<dbReference type="InterPro" id="IPR000961">
    <property type="entry name" value="AGC-kinase_C"/>
</dbReference>
<evidence type="ECO:0000256" key="2">
    <source>
        <dbReference type="ARBA" id="ARBA00022679"/>
    </source>
</evidence>
<dbReference type="Pfam" id="PF00069">
    <property type="entry name" value="Pkinase"/>
    <property type="match status" value="1"/>
</dbReference>
<gene>
    <name evidence="8" type="ORF">ACHHYP_12544</name>
</gene>
<feature type="domain" description="Protein kinase" evidence="6">
    <location>
        <begin position="27"/>
        <end position="273"/>
    </location>
</feature>
<dbReference type="STRING" id="1202772.A0A1V9YGU0"/>
<comment type="caution">
    <text evidence="8">The sequence shown here is derived from an EMBL/GenBank/DDBJ whole genome shotgun (WGS) entry which is preliminary data.</text>
</comment>
<name>A0A1V9YGU0_ACHHY</name>
<evidence type="ECO:0000259" key="7">
    <source>
        <dbReference type="PROSITE" id="PS51285"/>
    </source>
</evidence>
<evidence type="ECO:0000259" key="6">
    <source>
        <dbReference type="PROSITE" id="PS50011"/>
    </source>
</evidence>
<keyword evidence="2" id="KW-0808">Transferase</keyword>
<evidence type="ECO:0000256" key="4">
    <source>
        <dbReference type="ARBA" id="ARBA00022777"/>
    </source>
</evidence>
<dbReference type="PANTHER" id="PTHR24351">
    <property type="entry name" value="RIBOSOMAL PROTEIN S6 KINASE"/>
    <property type="match status" value="1"/>
</dbReference>
<dbReference type="InterPro" id="IPR008271">
    <property type="entry name" value="Ser/Thr_kinase_AS"/>
</dbReference>
<keyword evidence="5" id="KW-0067">ATP-binding</keyword>
<dbReference type="GO" id="GO:0005524">
    <property type="term" value="F:ATP binding"/>
    <property type="evidence" value="ECO:0007669"/>
    <property type="project" value="UniProtKB-KW"/>
</dbReference>
<dbReference type="AlphaFoldDB" id="A0A1V9YGU0"/>
<keyword evidence="9" id="KW-1185">Reference proteome</keyword>
<dbReference type="EMBL" id="JNBR01001829">
    <property type="protein sequence ID" value="OQR84942.1"/>
    <property type="molecule type" value="Genomic_DNA"/>
</dbReference>
<evidence type="ECO:0000256" key="5">
    <source>
        <dbReference type="ARBA" id="ARBA00022840"/>
    </source>
</evidence>
<keyword evidence="4 8" id="KW-0418">Kinase</keyword>
<dbReference type="InterPro" id="IPR000719">
    <property type="entry name" value="Prot_kinase_dom"/>
</dbReference>
<dbReference type="CDD" id="cd05123">
    <property type="entry name" value="STKc_AGC"/>
    <property type="match status" value="1"/>
</dbReference>
<dbReference type="InterPro" id="IPR045270">
    <property type="entry name" value="STKc_AGC"/>
</dbReference>
<dbReference type="Gene3D" id="1.10.510.10">
    <property type="entry name" value="Transferase(Phosphotransferase) domain 1"/>
    <property type="match status" value="1"/>
</dbReference>
<dbReference type="Gene3D" id="3.30.200.20">
    <property type="entry name" value="Phosphorylase Kinase, domain 1"/>
    <property type="match status" value="1"/>
</dbReference>
<dbReference type="PROSITE" id="PS51285">
    <property type="entry name" value="AGC_KINASE_CTER"/>
    <property type="match status" value="1"/>
</dbReference>
<dbReference type="GO" id="GO:0004674">
    <property type="term" value="F:protein serine/threonine kinase activity"/>
    <property type="evidence" value="ECO:0007669"/>
    <property type="project" value="UniProtKB-KW"/>
</dbReference>
<accession>A0A1V9YGU0</accession>
<dbReference type="FunFam" id="1.10.510.10:FF:000210">
    <property type="entry name" value="Non-specific serine/threonine protein kinase"/>
    <property type="match status" value="1"/>
</dbReference>
<dbReference type="SMART" id="SM00133">
    <property type="entry name" value="S_TK_X"/>
    <property type="match status" value="1"/>
</dbReference>
<dbReference type="Proteomes" id="UP000243579">
    <property type="component" value="Unassembled WGS sequence"/>
</dbReference>
<dbReference type="PROSITE" id="PS50011">
    <property type="entry name" value="PROTEIN_KINASE_DOM"/>
    <property type="match status" value="1"/>
</dbReference>
<evidence type="ECO:0000313" key="9">
    <source>
        <dbReference type="Proteomes" id="UP000243579"/>
    </source>
</evidence>
<evidence type="ECO:0000256" key="1">
    <source>
        <dbReference type="ARBA" id="ARBA00022527"/>
    </source>
</evidence>
<protein>
    <submittedName>
        <fullName evidence="8">Protein kinase</fullName>
    </submittedName>
</protein>
<dbReference type="SMART" id="SM00220">
    <property type="entry name" value="S_TKc"/>
    <property type="match status" value="1"/>
</dbReference>
<keyword evidence="1" id="KW-0723">Serine/threonine-protein kinase</keyword>
<dbReference type="OrthoDB" id="63267at2759"/>
<organism evidence="8 9">
    <name type="scientific">Achlya hypogyna</name>
    <name type="common">Oomycete</name>
    <name type="synonym">Protoachlya hypogyna</name>
    <dbReference type="NCBI Taxonomy" id="1202772"/>
    <lineage>
        <taxon>Eukaryota</taxon>
        <taxon>Sar</taxon>
        <taxon>Stramenopiles</taxon>
        <taxon>Oomycota</taxon>
        <taxon>Saprolegniomycetes</taxon>
        <taxon>Saprolegniales</taxon>
        <taxon>Achlyaceae</taxon>
        <taxon>Achlya</taxon>
    </lineage>
</organism>
<keyword evidence="3" id="KW-0547">Nucleotide-binding</keyword>
<reference evidence="8 9" key="1">
    <citation type="journal article" date="2014" name="Genome Biol. Evol.">
        <title>The secreted proteins of Achlya hypogyna and Thraustotheca clavata identify the ancestral oomycete secretome and reveal gene acquisitions by horizontal gene transfer.</title>
        <authorList>
            <person name="Misner I."/>
            <person name="Blouin N."/>
            <person name="Leonard G."/>
            <person name="Richards T.A."/>
            <person name="Lane C.E."/>
        </authorList>
    </citation>
    <scope>NUCLEOTIDE SEQUENCE [LARGE SCALE GENOMIC DNA]</scope>
    <source>
        <strain evidence="8 9">ATCC 48635</strain>
    </source>
</reference>
<proteinExistence type="predicted"/>
<dbReference type="SUPFAM" id="SSF56112">
    <property type="entry name" value="Protein kinase-like (PK-like)"/>
    <property type="match status" value="1"/>
</dbReference>
<dbReference type="PROSITE" id="PS00108">
    <property type="entry name" value="PROTEIN_KINASE_ST"/>
    <property type="match status" value="1"/>
</dbReference>
<feature type="domain" description="AGC-kinase C-terminal" evidence="7">
    <location>
        <begin position="274"/>
        <end position="342"/>
    </location>
</feature>
<dbReference type="InterPro" id="IPR011009">
    <property type="entry name" value="Kinase-like_dom_sf"/>
</dbReference>
<sequence>MPHAPLTTPKDATQEDLLLSRHSPSDFELLCVVGQGAFGKIVSKEYLVKRNSIANMQTERDIMTKVNHPFLIALKFAFQTTDNVFLVMQYVPGGELFHTLHKQGLLLERTACFYAAEIVLALEYLHNNGIIHRDLKPENILLDADGHVCLTDFGLSRELTEATEANTVCGTNEYMAPEMIRGKAYNHAVDWWALGALIYEMVTGYPPFRHNNRKKLLEKILNEKLKLPKWLGPDTHSILKQLLERNVEKRLGSGKSTMFQVRGVAAIKKHPFFKDIDWGLLEQKRMTPPVVPAVAGDLDTSCFAESFTKMKVTIDAGRPPQDAPESPLFRHFSFTAADRARS</sequence>
<evidence type="ECO:0000256" key="3">
    <source>
        <dbReference type="ARBA" id="ARBA00022741"/>
    </source>
</evidence>
<evidence type="ECO:0000313" key="8">
    <source>
        <dbReference type="EMBL" id="OQR84942.1"/>
    </source>
</evidence>